<name>A0A2H9VTT4_9SPHI</name>
<dbReference type="OrthoDB" id="9788959at2"/>
<dbReference type="InterPro" id="IPR006016">
    <property type="entry name" value="UspA"/>
</dbReference>
<dbReference type="RefSeq" id="WP_100340431.1">
    <property type="nucleotide sequence ID" value="NZ_PGFJ01000001.1"/>
</dbReference>
<dbReference type="CDD" id="cd00293">
    <property type="entry name" value="USP-like"/>
    <property type="match status" value="1"/>
</dbReference>
<dbReference type="AlphaFoldDB" id="A0A2H9VTT4"/>
<sequence length="282" mass="31296">MKTYLVPIDFSDVAINTAEFAAALSHQTKVEHIILLNAYYVSEYETLLPNPDMVLLREQDIEDEAADRIAKLQKIKADLLKKVRDGVEISVRLSRSHLLRGVVETVAKMDVDLVILGSHGNSSDTNSDIGSHVVKIAKACPVPVVVVPPGYKFDGIQKVVVACDFKKVKETAPVEGLKQLLERTGSELLAVNVGKDAQLEGADAENMAKETELYSMLKEHHPKYYYINSPDVMNGILEFATQHDARLVIALPRKYSFFQSLMHNSISQKLAENALVPVLLMK</sequence>
<dbReference type="PANTHER" id="PTHR46268:SF6">
    <property type="entry name" value="UNIVERSAL STRESS PROTEIN UP12"/>
    <property type="match status" value="1"/>
</dbReference>
<dbReference type="PRINTS" id="PR01438">
    <property type="entry name" value="UNVRSLSTRESS"/>
</dbReference>
<evidence type="ECO:0000259" key="2">
    <source>
        <dbReference type="Pfam" id="PF00582"/>
    </source>
</evidence>
<keyword evidence="4" id="KW-1185">Reference proteome</keyword>
<dbReference type="Gene3D" id="3.40.50.620">
    <property type="entry name" value="HUPs"/>
    <property type="match status" value="2"/>
</dbReference>
<dbReference type="EMBL" id="PGFJ01000001">
    <property type="protein sequence ID" value="PJJ84230.1"/>
    <property type="molecule type" value="Genomic_DNA"/>
</dbReference>
<organism evidence="3 4">
    <name type="scientific">Mucilaginibacter auburnensis</name>
    <dbReference type="NCBI Taxonomy" id="1457233"/>
    <lineage>
        <taxon>Bacteria</taxon>
        <taxon>Pseudomonadati</taxon>
        <taxon>Bacteroidota</taxon>
        <taxon>Sphingobacteriia</taxon>
        <taxon>Sphingobacteriales</taxon>
        <taxon>Sphingobacteriaceae</taxon>
        <taxon>Mucilaginibacter</taxon>
    </lineage>
</organism>
<comment type="caution">
    <text evidence="3">The sequence shown here is derived from an EMBL/GenBank/DDBJ whole genome shotgun (WGS) entry which is preliminary data.</text>
</comment>
<reference evidence="3 4" key="1">
    <citation type="submission" date="2017-11" db="EMBL/GenBank/DDBJ databases">
        <title>Genomic Encyclopedia of Archaeal and Bacterial Type Strains, Phase II (KMG-II): From Individual Species to Whole Genera.</title>
        <authorList>
            <person name="Goeker M."/>
        </authorList>
    </citation>
    <scope>NUCLEOTIDE SEQUENCE [LARGE SCALE GENOMIC DNA]</scope>
    <source>
        <strain evidence="3 4">DSM 28175</strain>
    </source>
</reference>
<evidence type="ECO:0000313" key="4">
    <source>
        <dbReference type="Proteomes" id="UP000242687"/>
    </source>
</evidence>
<dbReference type="InterPro" id="IPR006015">
    <property type="entry name" value="Universal_stress_UspA"/>
</dbReference>
<dbReference type="PANTHER" id="PTHR46268">
    <property type="entry name" value="STRESS RESPONSE PROTEIN NHAX"/>
    <property type="match status" value="1"/>
</dbReference>
<proteinExistence type="inferred from homology"/>
<dbReference type="InterPro" id="IPR014729">
    <property type="entry name" value="Rossmann-like_a/b/a_fold"/>
</dbReference>
<protein>
    <submittedName>
        <fullName evidence="3">Nucleotide-binding universal stress UspA family protein</fullName>
    </submittedName>
</protein>
<accession>A0A2H9VTT4</accession>
<evidence type="ECO:0000313" key="3">
    <source>
        <dbReference type="EMBL" id="PJJ84230.1"/>
    </source>
</evidence>
<feature type="domain" description="UspA" evidence="2">
    <location>
        <begin position="156"/>
        <end position="281"/>
    </location>
</feature>
<feature type="domain" description="UspA" evidence="2">
    <location>
        <begin position="2"/>
        <end position="148"/>
    </location>
</feature>
<evidence type="ECO:0000256" key="1">
    <source>
        <dbReference type="ARBA" id="ARBA00008791"/>
    </source>
</evidence>
<dbReference type="SUPFAM" id="SSF52402">
    <property type="entry name" value="Adenine nucleotide alpha hydrolases-like"/>
    <property type="match status" value="2"/>
</dbReference>
<comment type="similarity">
    <text evidence="1">Belongs to the universal stress protein A family.</text>
</comment>
<dbReference type="Pfam" id="PF00582">
    <property type="entry name" value="Usp"/>
    <property type="match status" value="2"/>
</dbReference>
<dbReference type="Proteomes" id="UP000242687">
    <property type="component" value="Unassembled WGS sequence"/>
</dbReference>
<gene>
    <name evidence="3" type="ORF">CLV57_1240</name>
</gene>